<protein>
    <submittedName>
        <fullName evidence="2">Uncharacterized protein</fullName>
    </submittedName>
</protein>
<name>A0AAE0YZX5_9GAST</name>
<gene>
    <name evidence="2" type="ORF">RRG08_015242</name>
</gene>
<proteinExistence type="predicted"/>
<sequence>MDRVTIGFLAERHAELEAYFRAKYPNSFREKHGKHFSCKAPERSGRFAPPVVPRANRGFRPLRTRKERISSFSPRREQQRRPPPTSGNPPRRQKRKGFLKERGRSKGAKPPLHKRWNGSRHLPEDGHGTEEKEDTKEASPRLPMWLCSGATFNREGLRQSKGCIRKLRANRALEIQGGFVPLIRKGAREARTWPSPRTGGGNLALIFIRGGGLVCPPHLPKTFAEAKV</sequence>
<evidence type="ECO:0000313" key="3">
    <source>
        <dbReference type="Proteomes" id="UP001283361"/>
    </source>
</evidence>
<organism evidence="2 3">
    <name type="scientific">Elysia crispata</name>
    <name type="common">lettuce slug</name>
    <dbReference type="NCBI Taxonomy" id="231223"/>
    <lineage>
        <taxon>Eukaryota</taxon>
        <taxon>Metazoa</taxon>
        <taxon>Spiralia</taxon>
        <taxon>Lophotrochozoa</taxon>
        <taxon>Mollusca</taxon>
        <taxon>Gastropoda</taxon>
        <taxon>Heterobranchia</taxon>
        <taxon>Euthyneura</taxon>
        <taxon>Panpulmonata</taxon>
        <taxon>Sacoglossa</taxon>
        <taxon>Placobranchoidea</taxon>
        <taxon>Plakobranchidae</taxon>
        <taxon>Elysia</taxon>
    </lineage>
</organism>
<comment type="caution">
    <text evidence="2">The sequence shown here is derived from an EMBL/GenBank/DDBJ whole genome shotgun (WGS) entry which is preliminary data.</text>
</comment>
<feature type="region of interest" description="Disordered" evidence="1">
    <location>
        <begin position="35"/>
        <end position="142"/>
    </location>
</feature>
<feature type="compositionally biased region" description="Basic and acidic residues" evidence="1">
    <location>
        <begin position="121"/>
        <end position="139"/>
    </location>
</feature>
<reference evidence="2" key="1">
    <citation type="journal article" date="2023" name="G3 (Bethesda)">
        <title>A reference genome for the long-term kleptoplast-retaining sea slug Elysia crispata morphotype clarki.</title>
        <authorList>
            <person name="Eastman K.E."/>
            <person name="Pendleton A.L."/>
            <person name="Shaikh M.A."/>
            <person name="Suttiyut T."/>
            <person name="Ogas R."/>
            <person name="Tomko P."/>
            <person name="Gavelis G."/>
            <person name="Widhalm J.R."/>
            <person name="Wisecaver J.H."/>
        </authorList>
    </citation>
    <scope>NUCLEOTIDE SEQUENCE</scope>
    <source>
        <strain evidence="2">ECLA1</strain>
    </source>
</reference>
<evidence type="ECO:0000313" key="2">
    <source>
        <dbReference type="EMBL" id="KAK3760203.1"/>
    </source>
</evidence>
<dbReference type="Proteomes" id="UP001283361">
    <property type="component" value="Unassembled WGS sequence"/>
</dbReference>
<dbReference type="EMBL" id="JAWDGP010005039">
    <property type="protein sequence ID" value="KAK3760203.1"/>
    <property type="molecule type" value="Genomic_DNA"/>
</dbReference>
<feature type="compositionally biased region" description="Basic residues" evidence="1">
    <location>
        <begin position="105"/>
        <end position="118"/>
    </location>
</feature>
<dbReference type="AlphaFoldDB" id="A0AAE0YZX5"/>
<evidence type="ECO:0000256" key="1">
    <source>
        <dbReference type="SAM" id="MobiDB-lite"/>
    </source>
</evidence>
<keyword evidence="3" id="KW-1185">Reference proteome</keyword>
<accession>A0AAE0YZX5</accession>